<dbReference type="PANTHER" id="PTHR47584">
    <property type="match status" value="1"/>
</dbReference>
<organism evidence="2 3">
    <name type="scientific">Dillenia turbinata</name>
    <dbReference type="NCBI Taxonomy" id="194707"/>
    <lineage>
        <taxon>Eukaryota</taxon>
        <taxon>Viridiplantae</taxon>
        <taxon>Streptophyta</taxon>
        <taxon>Embryophyta</taxon>
        <taxon>Tracheophyta</taxon>
        <taxon>Spermatophyta</taxon>
        <taxon>Magnoliopsida</taxon>
        <taxon>eudicotyledons</taxon>
        <taxon>Gunneridae</taxon>
        <taxon>Pentapetalae</taxon>
        <taxon>Dilleniales</taxon>
        <taxon>Dilleniaceae</taxon>
        <taxon>Dillenia</taxon>
    </lineage>
</organism>
<gene>
    <name evidence="2" type="ORF">RJ641_008471</name>
</gene>
<accession>A0AAN8VCH3</accession>
<sequence length="193" mass="21914">MRFTSCPKYSLCTRGCVGVICKAIAIRKRGCPMFNELGLIFGDPEGKFKDVYPLSQYPMCVEDKLDLEDASTNDTPSAFPSDSSNGNDYRSQSTRRQRQRCPTPTSYIHGKHEARAKLVKLRMNGQLKQLMQISTLHRLEASPPSSAFSITSCVKCLESIEGVDRNTYMKAINMFKDADWREMFMAMSTERRL</sequence>
<dbReference type="AlphaFoldDB" id="A0AAN8VCH3"/>
<dbReference type="EMBL" id="JBAMMX010000015">
    <property type="protein sequence ID" value="KAK6926752.1"/>
    <property type="molecule type" value="Genomic_DNA"/>
</dbReference>
<comment type="caution">
    <text evidence="2">The sequence shown here is derived from an EMBL/GenBank/DDBJ whole genome shotgun (WGS) entry which is preliminary data.</text>
</comment>
<keyword evidence="3" id="KW-1185">Reference proteome</keyword>
<evidence type="ECO:0000313" key="2">
    <source>
        <dbReference type="EMBL" id="KAK6926752.1"/>
    </source>
</evidence>
<feature type="non-terminal residue" evidence="2">
    <location>
        <position position="193"/>
    </location>
</feature>
<dbReference type="InterPro" id="IPR045026">
    <property type="entry name" value="LIMYB"/>
</dbReference>
<name>A0AAN8VCH3_9MAGN</name>
<dbReference type="Proteomes" id="UP001370490">
    <property type="component" value="Unassembled WGS sequence"/>
</dbReference>
<protein>
    <submittedName>
        <fullName evidence="2">Uncharacterized protein</fullName>
    </submittedName>
</protein>
<evidence type="ECO:0000256" key="1">
    <source>
        <dbReference type="SAM" id="MobiDB-lite"/>
    </source>
</evidence>
<proteinExistence type="predicted"/>
<evidence type="ECO:0000313" key="3">
    <source>
        <dbReference type="Proteomes" id="UP001370490"/>
    </source>
</evidence>
<feature type="region of interest" description="Disordered" evidence="1">
    <location>
        <begin position="69"/>
        <end position="106"/>
    </location>
</feature>
<reference evidence="2 3" key="1">
    <citation type="submission" date="2023-12" db="EMBL/GenBank/DDBJ databases">
        <title>A high-quality genome assembly for Dillenia turbinata (Dilleniales).</title>
        <authorList>
            <person name="Chanderbali A."/>
        </authorList>
    </citation>
    <scope>NUCLEOTIDE SEQUENCE [LARGE SCALE GENOMIC DNA]</scope>
    <source>
        <strain evidence="2">LSX21</strain>
        <tissue evidence="2">Leaf</tissue>
    </source>
</reference>
<feature type="compositionally biased region" description="Polar residues" evidence="1">
    <location>
        <begin position="72"/>
        <end position="89"/>
    </location>
</feature>
<dbReference type="PANTHER" id="PTHR47584:SF14">
    <property type="entry name" value="L10-INTERACTING MYB DOMAIN-CONTAINING PROTEIN-LIKE"/>
    <property type="match status" value="1"/>
</dbReference>